<evidence type="ECO:0000313" key="1">
    <source>
        <dbReference type="EMBL" id="KAI4344247.1"/>
    </source>
</evidence>
<proteinExistence type="predicted"/>
<protein>
    <submittedName>
        <fullName evidence="1">Uncharacterized protein</fullName>
    </submittedName>
</protein>
<name>A0ACB9P636_BAUVA</name>
<dbReference type="EMBL" id="CM039430">
    <property type="protein sequence ID" value="KAI4344247.1"/>
    <property type="molecule type" value="Genomic_DNA"/>
</dbReference>
<dbReference type="Proteomes" id="UP000828941">
    <property type="component" value="Chromosome 5"/>
</dbReference>
<sequence length="213" mass="23556">MLTALKVQSKAAELYAAAKRQRVETKSYTVKSEKKPQTEIHLVIRRSLRARGMSPVTVKKPQTETPLVVRRSSRTRGMPADSKGFKWVDPAELKDGYPTKFKPSVEGLCPFAIAYDGAVSDCRLIEAIVDIAKREAHSCPGEEDTVGTWLKLECLTLKLDNVARGFPGMITSVRFFPSSSARMILVGNKFGNVGSGMLILLRMKEVGFTYTAQ</sequence>
<gene>
    <name evidence="1" type="ORF">L6164_011494</name>
</gene>
<keyword evidence="2" id="KW-1185">Reference proteome</keyword>
<reference evidence="1 2" key="1">
    <citation type="journal article" date="2022" name="DNA Res.">
        <title>Chromosomal-level genome assembly of the orchid tree Bauhinia variegata (Leguminosae; Cercidoideae) supports the allotetraploid origin hypothesis of Bauhinia.</title>
        <authorList>
            <person name="Zhong Y."/>
            <person name="Chen Y."/>
            <person name="Zheng D."/>
            <person name="Pang J."/>
            <person name="Liu Y."/>
            <person name="Luo S."/>
            <person name="Meng S."/>
            <person name="Qian L."/>
            <person name="Wei D."/>
            <person name="Dai S."/>
            <person name="Zhou R."/>
        </authorList>
    </citation>
    <scope>NUCLEOTIDE SEQUENCE [LARGE SCALE GENOMIC DNA]</scope>
    <source>
        <strain evidence="1">BV-YZ2020</strain>
    </source>
</reference>
<evidence type="ECO:0000313" key="2">
    <source>
        <dbReference type="Proteomes" id="UP000828941"/>
    </source>
</evidence>
<organism evidence="1 2">
    <name type="scientific">Bauhinia variegata</name>
    <name type="common">Purple orchid tree</name>
    <name type="synonym">Phanera variegata</name>
    <dbReference type="NCBI Taxonomy" id="167791"/>
    <lineage>
        <taxon>Eukaryota</taxon>
        <taxon>Viridiplantae</taxon>
        <taxon>Streptophyta</taxon>
        <taxon>Embryophyta</taxon>
        <taxon>Tracheophyta</taxon>
        <taxon>Spermatophyta</taxon>
        <taxon>Magnoliopsida</taxon>
        <taxon>eudicotyledons</taxon>
        <taxon>Gunneridae</taxon>
        <taxon>Pentapetalae</taxon>
        <taxon>rosids</taxon>
        <taxon>fabids</taxon>
        <taxon>Fabales</taxon>
        <taxon>Fabaceae</taxon>
        <taxon>Cercidoideae</taxon>
        <taxon>Cercideae</taxon>
        <taxon>Bauhiniinae</taxon>
        <taxon>Bauhinia</taxon>
    </lineage>
</organism>
<comment type="caution">
    <text evidence="1">The sequence shown here is derived from an EMBL/GenBank/DDBJ whole genome shotgun (WGS) entry which is preliminary data.</text>
</comment>
<accession>A0ACB9P636</accession>